<sequence>MKKIRENKYRKAGAYLGLVVFATVMVSMLLIFANTGDVIVSDNINVEYSTR</sequence>
<accession>X1D1Z0</accession>
<dbReference type="EMBL" id="BART01027937">
    <property type="protein sequence ID" value="GAG99127.1"/>
    <property type="molecule type" value="Genomic_DNA"/>
</dbReference>
<reference evidence="2" key="1">
    <citation type="journal article" date="2014" name="Front. Microbiol.">
        <title>High frequency of phylogenetically diverse reductive dehalogenase-homologous genes in deep subseafloor sedimentary metagenomes.</title>
        <authorList>
            <person name="Kawai M."/>
            <person name="Futagami T."/>
            <person name="Toyoda A."/>
            <person name="Takaki Y."/>
            <person name="Nishi S."/>
            <person name="Hori S."/>
            <person name="Arai W."/>
            <person name="Tsubouchi T."/>
            <person name="Morono Y."/>
            <person name="Uchiyama I."/>
            <person name="Ito T."/>
            <person name="Fujiyama A."/>
            <person name="Inagaki F."/>
            <person name="Takami H."/>
        </authorList>
    </citation>
    <scope>NUCLEOTIDE SEQUENCE</scope>
    <source>
        <strain evidence="2">Expedition CK06-06</strain>
    </source>
</reference>
<keyword evidence="1" id="KW-1133">Transmembrane helix</keyword>
<evidence type="ECO:0000313" key="2">
    <source>
        <dbReference type="EMBL" id="GAG99127.1"/>
    </source>
</evidence>
<organism evidence="2">
    <name type="scientific">marine sediment metagenome</name>
    <dbReference type="NCBI Taxonomy" id="412755"/>
    <lineage>
        <taxon>unclassified sequences</taxon>
        <taxon>metagenomes</taxon>
        <taxon>ecological metagenomes</taxon>
    </lineage>
</organism>
<keyword evidence="1" id="KW-0812">Transmembrane</keyword>
<protein>
    <submittedName>
        <fullName evidence="2">Uncharacterized protein</fullName>
    </submittedName>
</protein>
<evidence type="ECO:0000256" key="1">
    <source>
        <dbReference type="SAM" id="Phobius"/>
    </source>
</evidence>
<keyword evidence="1" id="KW-0472">Membrane</keyword>
<name>X1D1Z0_9ZZZZ</name>
<feature type="non-terminal residue" evidence="2">
    <location>
        <position position="51"/>
    </location>
</feature>
<dbReference type="AlphaFoldDB" id="X1D1Z0"/>
<feature type="transmembrane region" description="Helical" evidence="1">
    <location>
        <begin position="12"/>
        <end position="33"/>
    </location>
</feature>
<comment type="caution">
    <text evidence="2">The sequence shown here is derived from an EMBL/GenBank/DDBJ whole genome shotgun (WGS) entry which is preliminary data.</text>
</comment>
<proteinExistence type="predicted"/>
<gene>
    <name evidence="2" type="ORF">S01H4_49397</name>
</gene>